<evidence type="ECO:0000256" key="1">
    <source>
        <dbReference type="SAM" id="MobiDB-lite"/>
    </source>
</evidence>
<accession>A0A0P0XEF9</accession>
<protein>
    <submittedName>
        <fullName evidence="2">Os08g0324800 protein</fullName>
    </submittedName>
</protein>
<reference evidence="2 3" key="3">
    <citation type="journal article" date="2013" name="Rice">
        <title>Improvement of the Oryza sativa Nipponbare reference genome using next generation sequence and optical map data.</title>
        <authorList>
            <person name="Kawahara Y."/>
            <person name="de la Bastide M."/>
            <person name="Hamilton J.P."/>
            <person name="Kanamori H."/>
            <person name="McCombie W.R."/>
            <person name="Ouyang S."/>
            <person name="Schwartz D.C."/>
            <person name="Tanaka T."/>
            <person name="Wu J."/>
            <person name="Zhou S."/>
            <person name="Childs K.L."/>
            <person name="Davidson R.M."/>
            <person name="Lin H."/>
            <person name="Quesada-Ocampo L."/>
            <person name="Vaillancourt B."/>
            <person name="Sakai H."/>
            <person name="Lee S.S."/>
            <person name="Kim J."/>
            <person name="Numa H."/>
            <person name="Itoh T."/>
            <person name="Buell C.R."/>
            <person name="Matsumoto T."/>
        </authorList>
    </citation>
    <scope>NUCLEOTIDE SEQUENCE [LARGE SCALE GENOMIC DNA]</scope>
    <source>
        <strain evidence="3">cv. Nipponbare</strain>
    </source>
</reference>
<gene>
    <name evidence="2" type="ordered locus">Os08g0324800</name>
    <name evidence="2" type="ORF">OSNPB_080324800</name>
</gene>
<dbReference type="InParanoid" id="A0A0P0XEF9"/>
<reference evidence="2 3" key="2">
    <citation type="journal article" date="2013" name="Plant Cell Physiol.">
        <title>Rice Annotation Project Database (RAP-DB): an integrative and interactive database for rice genomics.</title>
        <authorList>
            <person name="Sakai H."/>
            <person name="Lee S.S."/>
            <person name="Tanaka T."/>
            <person name="Numa H."/>
            <person name="Kim J."/>
            <person name="Kawahara Y."/>
            <person name="Wakimoto H."/>
            <person name="Yang C.C."/>
            <person name="Iwamoto M."/>
            <person name="Abe T."/>
            <person name="Yamada Y."/>
            <person name="Muto A."/>
            <person name="Inokuchi H."/>
            <person name="Ikemura T."/>
            <person name="Matsumoto T."/>
            <person name="Sasaki T."/>
            <person name="Itoh T."/>
        </authorList>
    </citation>
    <scope>NUCLEOTIDE SEQUENCE [LARGE SCALE GENOMIC DNA]</scope>
    <source>
        <strain evidence="3">cv. Nipponbare</strain>
    </source>
</reference>
<evidence type="ECO:0000313" key="2">
    <source>
        <dbReference type="EMBL" id="BAT04894.1"/>
    </source>
</evidence>
<reference evidence="3" key="1">
    <citation type="journal article" date="2005" name="Nature">
        <title>The map-based sequence of the rice genome.</title>
        <authorList>
            <consortium name="International rice genome sequencing project (IRGSP)"/>
            <person name="Matsumoto T."/>
            <person name="Wu J."/>
            <person name="Kanamori H."/>
            <person name="Katayose Y."/>
            <person name="Fujisawa M."/>
            <person name="Namiki N."/>
            <person name="Mizuno H."/>
            <person name="Yamamoto K."/>
            <person name="Antonio B.A."/>
            <person name="Baba T."/>
            <person name="Sakata K."/>
            <person name="Nagamura Y."/>
            <person name="Aoki H."/>
            <person name="Arikawa K."/>
            <person name="Arita K."/>
            <person name="Bito T."/>
            <person name="Chiden Y."/>
            <person name="Fujitsuka N."/>
            <person name="Fukunaka R."/>
            <person name="Hamada M."/>
            <person name="Harada C."/>
            <person name="Hayashi A."/>
            <person name="Hijishita S."/>
            <person name="Honda M."/>
            <person name="Hosokawa S."/>
            <person name="Ichikawa Y."/>
            <person name="Idonuma A."/>
            <person name="Iijima M."/>
            <person name="Ikeda M."/>
            <person name="Ikeno M."/>
            <person name="Ito K."/>
            <person name="Ito S."/>
            <person name="Ito T."/>
            <person name="Ito Y."/>
            <person name="Ito Y."/>
            <person name="Iwabuchi A."/>
            <person name="Kamiya K."/>
            <person name="Karasawa W."/>
            <person name="Kurita K."/>
            <person name="Katagiri S."/>
            <person name="Kikuta A."/>
            <person name="Kobayashi H."/>
            <person name="Kobayashi N."/>
            <person name="Machita K."/>
            <person name="Maehara T."/>
            <person name="Masukawa M."/>
            <person name="Mizubayashi T."/>
            <person name="Mukai Y."/>
            <person name="Nagasaki H."/>
            <person name="Nagata Y."/>
            <person name="Naito S."/>
            <person name="Nakashima M."/>
            <person name="Nakama Y."/>
            <person name="Nakamichi Y."/>
            <person name="Nakamura M."/>
            <person name="Meguro A."/>
            <person name="Negishi M."/>
            <person name="Ohta I."/>
            <person name="Ohta T."/>
            <person name="Okamoto M."/>
            <person name="Ono N."/>
            <person name="Saji S."/>
            <person name="Sakaguchi M."/>
            <person name="Sakai K."/>
            <person name="Shibata M."/>
            <person name="Shimokawa T."/>
            <person name="Song J."/>
            <person name="Takazaki Y."/>
            <person name="Terasawa K."/>
            <person name="Tsugane M."/>
            <person name="Tsuji K."/>
            <person name="Ueda S."/>
            <person name="Waki K."/>
            <person name="Yamagata H."/>
            <person name="Yamamoto M."/>
            <person name="Yamamoto S."/>
            <person name="Yamane H."/>
            <person name="Yoshiki S."/>
            <person name="Yoshihara R."/>
            <person name="Yukawa K."/>
            <person name="Zhong H."/>
            <person name="Yano M."/>
            <person name="Yuan Q."/>
            <person name="Ouyang S."/>
            <person name="Liu J."/>
            <person name="Jones K.M."/>
            <person name="Gansberger K."/>
            <person name="Moffat K."/>
            <person name="Hill J."/>
            <person name="Bera J."/>
            <person name="Fadrosh D."/>
            <person name="Jin S."/>
            <person name="Johri S."/>
            <person name="Kim M."/>
            <person name="Overton L."/>
            <person name="Reardon M."/>
            <person name="Tsitrin T."/>
            <person name="Vuong H."/>
            <person name="Weaver B."/>
            <person name="Ciecko A."/>
            <person name="Tallon L."/>
            <person name="Jackson J."/>
            <person name="Pai G."/>
            <person name="Aken S.V."/>
            <person name="Utterback T."/>
            <person name="Reidmuller S."/>
            <person name="Feldblyum T."/>
            <person name="Hsiao J."/>
            <person name="Zismann V."/>
            <person name="Iobst S."/>
            <person name="de Vazeille A.R."/>
            <person name="Buell C.R."/>
            <person name="Ying K."/>
            <person name="Li Y."/>
            <person name="Lu T."/>
            <person name="Huang Y."/>
            <person name="Zhao Q."/>
            <person name="Feng Q."/>
            <person name="Zhang L."/>
            <person name="Zhu J."/>
            <person name="Weng Q."/>
            <person name="Mu J."/>
            <person name="Lu Y."/>
            <person name="Fan D."/>
            <person name="Liu Y."/>
            <person name="Guan J."/>
            <person name="Zhang Y."/>
            <person name="Yu S."/>
            <person name="Liu X."/>
            <person name="Zhang Y."/>
            <person name="Hong G."/>
            <person name="Han B."/>
            <person name="Choisne N."/>
            <person name="Demange N."/>
            <person name="Orjeda G."/>
            <person name="Samain S."/>
            <person name="Cattolico L."/>
            <person name="Pelletier E."/>
            <person name="Couloux A."/>
            <person name="Segurens B."/>
            <person name="Wincker P."/>
            <person name="D'Hont A."/>
            <person name="Scarpelli C."/>
            <person name="Weissenbach J."/>
            <person name="Salanoubat M."/>
            <person name="Quetier F."/>
            <person name="Yu Y."/>
            <person name="Kim H.R."/>
            <person name="Rambo T."/>
            <person name="Currie J."/>
            <person name="Collura K."/>
            <person name="Luo M."/>
            <person name="Yang T."/>
            <person name="Ammiraju J.S.S."/>
            <person name="Engler F."/>
            <person name="Soderlund C."/>
            <person name="Wing R.A."/>
            <person name="Palmer L.E."/>
            <person name="de la Bastide M."/>
            <person name="Spiegel L."/>
            <person name="Nascimento L."/>
            <person name="Zutavern T."/>
            <person name="O'Shaughnessy A."/>
            <person name="Dike S."/>
            <person name="Dedhia N."/>
            <person name="Preston R."/>
            <person name="Balija V."/>
            <person name="McCombie W.R."/>
            <person name="Chow T."/>
            <person name="Chen H."/>
            <person name="Chung M."/>
            <person name="Chen C."/>
            <person name="Shaw J."/>
            <person name="Wu H."/>
            <person name="Hsiao K."/>
            <person name="Chao Y."/>
            <person name="Chu M."/>
            <person name="Cheng C."/>
            <person name="Hour A."/>
            <person name="Lee P."/>
            <person name="Lin S."/>
            <person name="Lin Y."/>
            <person name="Liou J."/>
            <person name="Liu S."/>
            <person name="Hsing Y."/>
            <person name="Raghuvanshi S."/>
            <person name="Mohanty A."/>
            <person name="Bharti A.K."/>
            <person name="Gaur A."/>
            <person name="Gupta V."/>
            <person name="Kumar D."/>
            <person name="Ravi V."/>
            <person name="Vij S."/>
            <person name="Kapur A."/>
            <person name="Khurana P."/>
            <person name="Khurana P."/>
            <person name="Khurana J.P."/>
            <person name="Tyagi A.K."/>
            <person name="Gaikwad K."/>
            <person name="Singh A."/>
            <person name="Dalal V."/>
            <person name="Srivastava S."/>
            <person name="Dixit A."/>
            <person name="Pal A.K."/>
            <person name="Ghazi I.A."/>
            <person name="Yadav M."/>
            <person name="Pandit A."/>
            <person name="Bhargava A."/>
            <person name="Sureshbabu K."/>
            <person name="Batra K."/>
            <person name="Sharma T.R."/>
            <person name="Mohapatra T."/>
            <person name="Singh N.K."/>
            <person name="Messing J."/>
            <person name="Nelson A.B."/>
            <person name="Fuks G."/>
            <person name="Kavchok S."/>
            <person name="Keizer G."/>
            <person name="Linton E."/>
            <person name="Llaca V."/>
            <person name="Song R."/>
            <person name="Tanyolac B."/>
            <person name="Young S."/>
            <person name="Ho-Il K."/>
            <person name="Hahn J.H."/>
            <person name="Sangsakoo G."/>
            <person name="Vanavichit A."/>
            <person name="de Mattos Luiz.A.T."/>
            <person name="Zimmer P.D."/>
            <person name="Malone G."/>
            <person name="Dellagostin O."/>
            <person name="de Oliveira A.C."/>
            <person name="Bevan M."/>
            <person name="Bancroft I."/>
            <person name="Minx P."/>
            <person name="Cordum H."/>
            <person name="Wilson R."/>
            <person name="Cheng Z."/>
            <person name="Jin W."/>
            <person name="Jiang J."/>
            <person name="Leong S.A."/>
            <person name="Iwama H."/>
            <person name="Gojobori T."/>
            <person name="Itoh T."/>
            <person name="Niimura Y."/>
            <person name="Fujii Y."/>
            <person name="Habara T."/>
            <person name="Sakai H."/>
            <person name="Sato Y."/>
            <person name="Wilson G."/>
            <person name="Kumar K."/>
            <person name="McCouch S."/>
            <person name="Juretic N."/>
            <person name="Hoen D."/>
            <person name="Wright S."/>
            <person name="Bruskiewich R."/>
            <person name="Bureau T."/>
            <person name="Miyao A."/>
            <person name="Hirochika H."/>
            <person name="Nishikawa T."/>
            <person name="Kadowaki K."/>
            <person name="Sugiura M."/>
            <person name="Burr B."/>
            <person name="Sasaki T."/>
        </authorList>
    </citation>
    <scope>NUCLEOTIDE SEQUENCE [LARGE SCALE GENOMIC DNA]</scope>
    <source>
        <strain evidence="3">cv. Nipponbare</strain>
    </source>
</reference>
<keyword evidence="3" id="KW-1185">Reference proteome</keyword>
<name>A0A0P0XEF9_ORYSJ</name>
<feature type="compositionally biased region" description="Low complexity" evidence="1">
    <location>
        <begin position="43"/>
        <end position="61"/>
    </location>
</feature>
<dbReference type="EMBL" id="AP014964">
    <property type="protein sequence ID" value="BAT04894.1"/>
    <property type="molecule type" value="Genomic_DNA"/>
</dbReference>
<feature type="compositionally biased region" description="Polar residues" evidence="1">
    <location>
        <begin position="67"/>
        <end position="79"/>
    </location>
</feature>
<sequence length="105" mass="10462">MVGKEDPSPSSLVFLSPSPPPFVGAAGMARRRGVGGRHPGGPTPSLSSSPPTMSLLASPLLGPYPSHPTSAASLAQSSGVGAWRLTEPTGTGWSQTSTAPQPTAS</sequence>
<evidence type="ECO:0000313" key="3">
    <source>
        <dbReference type="Proteomes" id="UP000059680"/>
    </source>
</evidence>
<dbReference type="AlphaFoldDB" id="A0A0P0XEF9"/>
<proteinExistence type="predicted"/>
<dbReference type="PaxDb" id="39947-A0A0P0XEF9"/>
<organism evidence="2 3">
    <name type="scientific">Oryza sativa subsp. japonica</name>
    <name type="common">Rice</name>
    <dbReference type="NCBI Taxonomy" id="39947"/>
    <lineage>
        <taxon>Eukaryota</taxon>
        <taxon>Viridiplantae</taxon>
        <taxon>Streptophyta</taxon>
        <taxon>Embryophyta</taxon>
        <taxon>Tracheophyta</taxon>
        <taxon>Spermatophyta</taxon>
        <taxon>Magnoliopsida</taxon>
        <taxon>Liliopsida</taxon>
        <taxon>Poales</taxon>
        <taxon>Poaceae</taxon>
        <taxon>BOP clade</taxon>
        <taxon>Oryzoideae</taxon>
        <taxon>Oryzeae</taxon>
        <taxon>Oryzinae</taxon>
        <taxon>Oryza</taxon>
        <taxon>Oryza sativa</taxon>
    </lineage>
</organism>
<feature type="compositionally biased region" description="Polar residues" evidence="1">
    <location>
        <begin position="88"/>
        <end position="105"/>
    </location>
</feature>
<feature type="region of interest" description="Disordered" evidence="1">
    <location>
        <begin position="1"/>
        <end position="105"/>
    </location>
</feature>
<dbReference type="Proteomes" id="UP000059680">
    <property type="component" value="Chromosome 8"/>
</dbReference>